<reference evidence="9" key="1">
    <citation type="journal article" date="2019" name="Int. J. Syst. Evol. Microbiol.">
        <title>The Global Catalogue of Microorganisms (GCM) 10K type strain sequencing project: providing services to taxonomists for standard genome sequencing and annotation.</title>
        <authorList>
            <consortium name="The Broad Institute Genomics Platform"/>
            <consortium name="The Broad Institute Genome Sequencing Center for Infectious Disease"/>
            <person name="Wu L."/>
            <person name="Ma J."/>
        </authorList>
    </citation>
    <scope>NUCLEOTIDE SEQUENCE [LARGE SCALE GENOMIC DNA]</scope>
    <source>
        <strain evidence="9">XZYJ18</strain>
    </source>
</reference>
<name>A0ABV9E0S8_9ACTN</name>
<gene>
    <name evidence="8" type="ORF">ACFO4E_20920</name>
</gene>
<feature type="transmembrane region" description="Helical" evidence="6">
    <location>
        <begin position="42"/>
        <end position="62"/>
    </location>
</feature>
<feature type="transmembrane region" description="Helical" evidence="6">
    <location>
        <begin position="279"/>
        <end position="300"/>
    </location>
</feature>
<keyword evidence="2" id="KW-1003">Cell membrane</keyword>
<feature type="transmembrane region" description="Helical" evidence="6">
    <location>
        <begin position="375"/>
        <end position="393"/>
    </location>
</feature>
<keyword evidence="9" id="KW-1185">Reference proteome</keyword>
<comment type="subcellular location">
    <subcellularLocation>
        <location evidence="1">Cell membrane</location>
        <topology evidence="1">Multi-pass membrane protein</topology>
    </subcellularLocation>
</comment>
<feature type="domain" description="Major facilitator superfamily (MFS) profile" evidence="7">
    <location>
        <begin position="219"/>
        <end position="400"/>
    </location>
</feature>
<accession>A0ABV9E0S8</accession>
<feature type="transmembrane region" description="Helical" evidence="6">
    <location>
        <begin position="83"/>
        <end position="107"/>
    </location>
</feature>
<dbReference type="InterPro" id="IPR036259">
    <property type="entry name" value="MFS_trans_sf"/>
</dbReference>
<protein>
    <submittedName>
        <fullName evidence="8">MFS transporter</fullName>
    </submittedName>
</protein>
<feature type="transmembrane region" description="Helical" evidence="6">
    <location>
        <begin position="306"/>
        <end position="330"/>
    </location>
</feature>
<evidence type="ECO:0000256" key="3">
    <source>
        <dbReference type="ARBA" id="ARBA00022692"/>
    </source>
</evidence>
<proteinExistence type="predicted"/>
<evidence type="ECO:0000256" key="6">
    <source>
        <dbReference type="SAM" id="Phobius"/>
    </source>
</evidence>
<evidence type="ECO:0000313" key="9">
    <source>
        <dbReference type="Proteomes" id="UP001595923"/>
    </source>
</evidence>
<evidence type="ECO:0000256" key="4">
    <source>
        <dbReference type="ARBA" id="ARBA00022989"/>
    </source>
</evidence>
<dbReference type="PANTHER" id="PTHR23513:SF6">
    <property type="entry name" value="MAJOR FACILITATOR SUPERFAMILY ASSOCIATED DOMAIN-CONTAINING PROTEIN"/>
    <property type="match status" value="1"/>
</dbReference>
<comment type="caution">
    <text evidence="8">The sequence shown here is derived from an EMBL/GenBank/DDBJ whole genome shotgun (WGS) entry which is preliminary data.</text>
</comment>
<dbReference type="PROSITE" id="PS50850">
    <property type="entry name" value="MFS"/>
    <property type="match status" value="1"/>
</dbReference>
<evidence type="ECO:0000256" key="1">
    <source>
        <dbReference type="ARBA" id="ARBA00004651"/>
    </source>
</evidence>
<dbReference type="SUPFAM" id="SSF103473">
    <property type="entry name" value="MFS general substrate transporter"/>
    <property type="match status" value="1"/>
</dbReference>
<evidence type="ECO:0000313" key="8">
    <source>
        <dbReference type="EMBL" id="MFC4564333.1"/>
    </source>
</evidence>
<evidence type="ECO:0000256" key="2">
    <source>
        <dbReference type="ARBA" id="ARBA00022475"/>
    </source>
</evidence>
<sequence length="400" mass="40404">MVATAPAGFRRLLTGTALVKLGDGVQSAALPLLAASLTTNPILVAGTTVASLLPWLLVGLLAGATVDRANRGLLIAFCDVVRLGLFAGLCVALVLDGATIALVYTVAFLGGLGATFRDTASSTLVPELVPPDRRNRANGLLSNATNAGYELIGPPLGGYLFGVAVALPFALNGGLLAAGTALVCTIPLIFRPRPRPAHRPTLTGDIAAGLRWLAGQRRLRSVVALGGVLAFTDAAWFATLVLYVQEVLELPATMFGVLLAVGAVGGLAGGFGAELIARVLGSGGALLSAAALAAGCQLALGLTAHAVVAAVCLALSSFAFSVFLVVSATVMQTLTPPELYGRAISINRTLVLGLEPLGALVGGFVATAWGLRAPFLLGVPLVVLAVLMGGRSLRRAAPAG</sequence>
<feature type="transmembrane region" description="Helical" evidence="6">
    <location>
        <begin position="350"/>
        <end position="369"/>
    </location>
</feature>
<evidence type="ECO:0000259" key="7">
    <source>
        <dbReference type="PROSITE" id="PS50850"/>
    </source>
</evidence>
<dbReference type="CDD" id="cd06173">
    <property type="entry name" value="MFS_MefA_like"/>
    <property type="match status" value="1"/>
</dbReference>
<feature type="transmembrane region" description="Helical" evidence="6">
    <location>
        <begin position="250"/>
        <end position="272"/>
    </location>
</feature>
<feature type="transmembrane region" description="Helical" evidence="6">
    <location>
        <begin position="159"/>
        <end position="190"/>
    </location>
</feature>
<dbReference type="Proteomes" id="UP001595923">
    <property type="component" value="Unassembled WGS sequence"/>
</dbReference>
<organism evidence="8 9">
    <name type="scientific">Nocardiopsis mangrovi</name>
    <dbReference type="NCBI Taxonomy" id="1179818"/>
    <lineage>
        <taxon>Bacteria</taxon>
        <taxon>Bacillati</taxon>
        <taxon>Actinomycetota</taxon>
        <taxon>Actinomycetes</taxon>
        <taxon>Streptosporangiales</taxon>
        <taxon>Nocardiopsidaceae</taxon>
        <taxon>Nocardiopsis</taxon>
    </lineage>
</organism>
<keyword evidence="3 6" id="KW-0812">Transmembrane</keyword>
<keyword evidence="5 6" id="KW-0472">Membrane</keyword>
<dbReference type="InterPro" id="IPR011701">
    <property type="entry name" value="MFS"/>
</dbReference>
<dbReference type="Pfam" id="PF07690">
    <property type="entry name" value="MFS_1"/>
    <property type="match status" value="1"/>
</dbReference>
<dbReference type="InterPro" id="IPR020846">
    <property type="entry name" value="MFS_dom"/>
</dbReference>
<dbReference type="PANTHER" id="PTHR23513">
    <property type="entry name" value="INTEGRAL MEMBRANE EFFLUX PROTEIN-RELATED"/>
    <property type="match status" value="1"/>
</dbReference>
<dbReference type="Gene3D" id="1.20.1250.20">
    <property type="entry name" value="MFS general substrate transporter like domains"/>
    <property type="match status" value="1"/>
</dbReference>
<feature type="transmembrane region" description="Helical" evidence="6">
    <location>
        <begin position="222"/>
        <end position="244"/>
    </location>
</feature>
<dbReference type="EMBL" id="JBHSFQ010000023">
    <property type="protein sequence ID" value="MFC4564333.1"/>
    <property type="molecule type" value="Genomic_DNA"/>
</dbReference>
<evidence type="ECO:0000256" key="5">
    <source>
        <dbReference type="ARBA" id="ARBA00023136"/>
    </source>
</evidence>
<keyword evidence="4 6" id="KW-1133">Transmembrane helix</keyword>
<dbReference type="RefSeq" id="WP_378577348.1">
    <property type="nucleotide sequence ID" value="NZ_JBHSFQ010000023.1"/>
</dbReference>